<dbReference type="GeneID" id="37271184"/>
<evidence type="ECO:0000313" key="3">
    <source>
        <dbReference type="Proteomes" id="UP000245946"/>
    </source>
</evidence>
<organism evidence="2 3">
    <name type="scientific">Tilletiopsis washingtonensis</name>
    <dbReference type="NCBI Taxonomy" id="58919"/>
    <lineage>
        <taxon>Eukaryota</taxon>
        <taxon>Fungi</taxon>
        <taxon>Dikarya</taxon>
        <taxon>Basidiomycota</taxon>
        <taxon>Ustilaginomycotina</taxon>
        <taxon>Exobasidiomycetes</taxon>
        <taxon>Entylomatales</taxon>
        <taxon>Entylomatales incertae sedis</taxon>
        <taxon>Tilletiopsis</taxon>
    </lineage>
</organism>
<dbReference type="EMBL" id="KZ819311">
    <property type="protein sequence ID" value="PWN94604.1"/>
    <property type="molecule type" value="Genomic_DNA"/>
</dbReference>
<accession>A0A316Z0Q0</accession>
<gene>
    <name evidence="2" type="ORF">FA09DRAFT_332894</name>
</gene>
<feature type="compositionally biased region" description="Basic and acidic residues" evidence="1">
    <location>
        <begin position="121"/>
        <end position="134"/>
    </location>
</feature>
<keyword evidence="3" id="KW-1185">Reference proteome</keyword>
<feature type="compositionally biased region" description="Acidic residues" evidence="1">
    <location>
        <begin position="94"/>
        <end position="107"/>
    </location>
</feature>
<name>A0A316Z0Q0_9BASI</name>
<dbReference type="AlphaFoldDB" id="A0A316Z0Q0"/>
<sequence length="158" mass="17199">MPRPGWEVPLHASASASDKTPSIHLAALGTLLALYAAPDLRRMLLKVAASESLSLKRKRTGSEASGSRGAPQPEPVREEQHAAGEPLIRQARLEDEDSDTTTSDSEDAPPMSLAAMRRWRKEADRASEKRVRESKEIERVAIALFVAHTERRVGAAGV</sequence>
<dbReference type="Proteomes" id="UP000245946">
    <property type="component" value="Unassembled WGS sequence"/>
</dbReference>
<reference evidence="2 3" key="1">
    <citation type="journal article" date="2018" name="Mol. Biol. Evol.">
        <title>Broad Genomic Sampling Reveals a Smut Pathogenic Ancestry of the Fungal Clade Ustilaginomycotina.</title>
        <authorList>
            <person name="Kijpornyongpan T."/>
            <person name="Mondo S.J."/>
            <person name="Barry K."/>
            <person name="Sandor L."/>
            <person name="Lee J."/>
            <person name="Lipzen A."/>
            <person name="Pangilinan J."/>
            <person name="LaButti K."/>
            <person name="Hainaut M."/>
            <person name="Henrissat B."/>
            <person name="Grigoriev I.V."/>
            <person name="Spatafora J.W."/>
            <person name="Aime M.C."/>
        </authorList>
    </citation>
    <scope>NUCLEOTIDE SEQUENCE [LARGE SCALE GENOMIC DNA]</scope>
    <source>
        <strain evidence="2 3">MCA 4186</strain>
    </source>
</reference>
<evidence type="ECO:0000256" key="1">
    <source>
        <dbReference type="SAM" id="MobiDB-lite"/>
    </source>
</evidence>
<protein>
    <submittedName>
        <fullName evidence="2">Uncharacterized protein</fullName>
    </submittedName>
</protein>
<proteinExistence type="predicted"/>
<feature type="region of interest" description="Disordered" evidence="1">
    <location>
        <begin position="52"/>
        <end position="134"/>
    </location>
</feature>
<evidence type="ECO:0000313" key="2">
    <source>
        <dbReference type="EMBL" id="PWN94604.1"/>
    </source>
</evidence>
<dbReference type="RefSeq" id="XP_025594883.1">
    <property type="nucleotide sequence ID" value="XM_025743640.1"/>
</dbReference>